<gene>
    <name evidence="12" type="primary">rpoN2</name>
    <name evidence="12" type="ORF">Pan181_43500</name>
</gene>
<dbReference type="InterPro" id="IPR007634">
    <property type="entry name" value="RNA_pol_sigma_54_DNA-bd"/>
</dbReference>
<evidence type="ECO:0000256" key="9">
    <source>
        <dbReference type="SAM" id="MobiDB-lite"/>
    </source>
</evidence>
<feature type="domain" description="RNA polymerase sigma factor 54 core-binding" evidence="11">
    <location>
        <begin position="162"/>
        <end position="360"/>
    </location>
</feature>
<evidence type="ECO:0000313" key="12">
    <source>
        <dbReference type="EMBL" id="QDU58123.1"/>
    </source>
</evidence>
<protein>
    <submittedName>
        <fullName evidence="12">RNA polymerase sigma-54 factor 2</fullName>
    </submittedName>
</protein>
<dbReference type="GO" id="GO:0016987">
    <property type="term" value="F:sigma factor activity"/>
    <property type="evidence" value="ECO:0007669"/>
    <property type="project" value="UniProtKB-KW"/>
</dbReference>
<dbReference type="GO" id="GO:0003677">
    <property type="term" value="F:DNA binding"/>
    <property type="evidence" value="ECO:0007669"/>
    <property type="project" value="UniProtKB-KW"/>
</dbReference>
<dbReference type="NCBIfam" id="TIGR02395">
    <property type="entry name" value="rpoN_sigma"/>
    <property type="match status" value="1"/>
</dbReference>
<feature type="domain" description="RNA polymerase sigma factor 54 DNA-binding" evidence="10">
    <location>
        <begin position="379"/>
        <end position="536"/>
    </location>
</feature>
<proteinExistence type="inferred from homology"/>
<dbReference type="PROSITE" id="PS00718">
    <property type="entry name" value="SIGMA54_2"/>
    <property type="match status" value="1"/>
</dbReference>
<keyword evidence="6" id="KW-0731">Sigma factor</keyword>
<dbReference type="Pfam" id="PF00309">
    <property type="entry name" value="Sigma54_AID"/>
    <property type="match status" value="1"/>
</dbReference>
<dbReference type="EMBL" id="CP036278">
    <property type="protein sequence ID" value="QDU58123.1"/>
    <property type="molecule type" value="Genomic_DNA"/>
</dbReference>
<dbReference type="Proteomes" id="UP000315750">
    <property type="component" value="Chromosome"/>
</dbReference>
<evidence type="ECO:0000256" key="2">
    <source>
        <dbReference type="ARBA" id="ARBA00022478"/>
    </source>
</evidence>
<keyword evidence="5" id="KW-0805">Transcription regulation</keyword>
<feature type="compositionally biased region" description="Acidic residues" evidence="9">
    <location>
        <begin position="87"/>
        <end position="103"/>
    </location>
</feature>
<dbReference type="PROSITE" id="PS50044">
    <property type="entry name" value="SIGMA54_3"/>
    <property type="match status" value="1"/>
</dbReference>
<evidence type="ECO:0000256" key="4">
    <source>
        <dbReference type="ARBA" id="ARBA00022695"/>
    </source>
</evidence>
<evidence type="ECO:0000313" key="13">
    <source>
        <dbReference type="Proteomes" id="UP000315750"/>
    </source>
</evidence>
<feature type="compositionally biased region" description="Basic and acidic residues" evidence="9">
    <location>
        <begin position="142"/>
        <end position="158"/>
    </location>
</feature>
<evidence type="ECO:0000256" key="5">
    <source>
        <dbReference type="ARBA" id="ARBA00023015"/>
    </source>
</evidence>
<keyword evidence="13" id="KW-1185">Reference proteome</keyword>
<dbReference type="Gene3D" id="1.10.10.60">
    <property type="entry name" value="Homeodomain-like"/>
    <property type="match status" value="1"/>
</dbReference>
<dbReference type="Pfam" id="PF04963">
    <property type="entry name" value="Sigma54_CBD"/>
    <property type="match status" value="1"/>
</dbReference>
<evidence type="ECO:0000256" key="7">
    <source>
        <dbReference type="ARBA" id="ARBA00023125"/>
    </source>
</evidence>
<accession>A0A518ATR7</accession>
<reference evidence="12 13" key="1">
    <citation type="submission" date="2019-02" db="EMBL/GenBank/DDBJ databases">
        <title>Deep-cultivation of Planctomycetes and their phenomic and genomic characterization uncovers novel biology.</title>
        <authorList>
            <person name="Wiegand S."/>
            <person name="Jogler M."/>
            <person name="Boedeker C."/>
            <person name="Pinto D."/>
            <person name="Vollmers J."/>
            <person name="Rivas-Marin E."/>
            <person name="Kohn T."/>
            <person name="Peeters S.H."/>
            <person name="Heuer A."/>
            <person name="Rast P."/>
            <person name="Oberbeckmann S."/>
            <person name="Bunk B."/>
            <person name="Jeske O."/>
            <person name="Meyerdierks A."/>
            <person name="Storesund J.E."/>
            <person name="Kallscheuer N."/>
            <person name="Luecker S."/>
            <person name="Lage O.M."/>
            <person name="Pohl T."/>
            <person name="Merkel B.J."/>
            <person name="Hornburger P."/>
            <person name="Mueller R.-W."/>
            <person name="Bruemmer F."/>
            <person name="Labrenz M."/>
            <person name="Spormann A.M."/>
            <person name="Op den Camp H."/>
            <person name="Overmann J."/>
            <person name="Amann R."/>
            <person name="Jetten M.S.M."/>
            <person name="Mascher T."/>
            <person name="Medema M.H."/>
            <person name="Devos D.P."/>
            <person name="Kaster A.-K."/>
            <person name="Ovreas L."/>
            <person name="Rohde M."/>
            <person name="Galperin M.Y."/>
            <person name="Jogler C."/>
        </authorList>
    </citation>
    <scope>NUCLEOTIDE SEQUENCE [LARGE SCALE GENOMIC DNA]</scope>
    <source>
        <strain evidence="12 13">Pan181</strain>
    </source>
</reference>
<organism evidence="12 13">
    <name type="scientific">Aeoliella mucimassa</name>
    <dbReference type="NCBI Taxonomy" id="2527972"/>
    <lineage>
        <taxon>Bacteria</taxon>
        <taxon>Pseudomonadati</taxon>
        <taxon>Planctomycetota</taxon>
        <taxon>Planctomycetia</taxon>
        <taxon>Pirellulales</taxon>
        <taxon>Lacipirellulaceae</taxon>
        <taxon>Aeoliella</taxon>
    </lineage>
</organism>
<dbReference type="PIRSF" id="PIRSF000774">
    <property type="entry name" value="RpoN"/>
    <property type="match status" value="1"/>
</dbReference>
<keyword evidence="8" id="KW-0804">Transcription</keyword>
<dbReference type="Gene3D" id="1.10.10.1330">
    <property type="entry name" value="RNA polymerase sigma-54 factor, core-binding domain"/>
    <property type="match status" value="1"/>
</dbReference>
<dbReference type="AlphaFoldDB" id="A0A518ATR7"/>
<feature type="region of interest" description="Disordered" evidence="9">
    <location>
        <begin position="74"/>
        <end position="116"/>
    </location>
</feature>
<keyword evidence="2" id="KW-0240">DNA-directed RNA polymerase</keyword>
<evidence type="ECO:0000259" key="10">
    <source>
        <dbReference type="Pfam" id="PF04552"/>
    </source>
</evidence>
<dbReference type="PANTHER" id="PTHR32248:SF4">
    <property type="entry name" value="RNA POLYMERASE SIGMA-54 FACTOR"/>
    <property type="match status" value="1"/>
</dbReference>
<evidence type="ECO:0000259" key="11">
    <source>
        <dbReference type="Pfam" id="PF04963"/>
    </source>
</evidence>
<keyword evidence="3" id="KW-0808">Transferase</keyword>
<evidence type="ECO:0000256" key="8">
    <source>
        <dbReference type="ARBA" id="ARBA00023163"/>
    </source>
</evidence>
<feature type="region of interest" description="Disordered" evidence="9">
    <location>
        <begin position="137"/>
        <end position="158"/>
    </location>
</feature>
<dbReference type="Pfam" id="PF04552">
    <property type="entry name" value="Sigma54_DBD"/>
    <property type="match status" value="1"/>
</dbReference>
<dbReference type="InterPro" id="IPR007046">
    <property type="entry name" value="RNA_pol_sigma_54_core-bd"/>
</dbReference>
<comment type="similarity">
    <text evidence="1">Belongs to the sigma-54 factor family.</text>
</comment>
<dbReference type="KEGG" id="amuc:Pan181_43500"/>
<dbReference type="PRINTS" id="PR00045">
    <property type="entry name" value="SIGMA54FCT"/>
</dbReference>
<evidence type="ECO:0000256" key="1">
    <source>
        <dbReference type="ARBA" id="ARBA00008798"/>
    </source>
</evidence>
<dbReference type="InterPro" id="IPR038709">
    <property type="entry name" value="RpoN_core-bd_sf"/>
</dbReference>
<dbReference type="GO" id="GO:0006352">
    <property type="term" value="P:DNA-templated transcription initiation"/>
    <property type="evidence" value="ECO:0007669"/>
    <property type="project" value="InterPro"/>
</dbReference>
<dbReference type="GO" id="GO:0016779">
    <property type="term" value="F:nucleotidyltransferase activity"/>
    <property type="evidence" value="ECO:0007669"/>
    <property type="project" value="UniProtKB-KW"/>
</dbReference>
<name>A0A518ATR7_9BACT</name>
<dbReference type="PANTHER" id="PTHR32248">
    <property type="entry name" value="RNA POLYMERASE SIGMA-54 FACTOR"/>
    <property type="match status" value="1"/>
</dbReference>
<evidence type="ECO:0000256" key="3">
    <source>
        <dbReference type="ARBA" id="ARBA00022679"/>
    </source>
</evidence>
<dbReference type="InterPro" id="IPR000394">
    <property type="entry name" value="RNA_pol_sigma_54"/>
</dbReference>
<sequence length="538" mass="61453">MRMAHTIRKRITKPSPLPAAAKSITKIGSTAMRLSLGQQMQLAQKQVLAPRMIQSMEILQLPIMALQERIEQEMEDNPTLEQSELSNETDSDSDSNEEYDVENPDAPAESERELVVDEEHNNEDDFERLMNMADNLPDDYEERSRPSRDQIESEGDRQHDAMANISARPESLADYLHHQLSWFEIESEVRLMAERIIYSLDSNGYLKLPLVEVIPPAAVDLNGNAEQYHAQQMEIAEKALSVVQSLDPPGVGARNLRECLLLQLTPSMPLYEELRTLIDTHLEDLENNRLPQIAKKTGFSIEMINELWNELRTLKPKPGADYGDVSVPSVTPDVFVERNEQGEYEVRLEDNQIPSLSISPYHRKLLQQAAQQKDVETREYIKKKINAAQWLIDAIEQRRSTISRVSQAIVDHQTRFLDEGPEFIEPLKMQQIADKVGVHVTTVSRAVDDKWIQTPRGIFPLKRFFVGGTTSADGEEVAWDRVRLKLQEIVDNEDKSKPLSDDALVAALDAEGIKVARRTVTKYRKSMSIPDSRRRREW</sequence>
<evidence type="ECO:0000256" key="6">
    <source>
        <dbReference type="ARBA" id="ARBA00023082"/>
    </source>
</evidence>
<dbReference type="GO" id="GO:0000428">
    <property type="term" value="C:DNA-directed RNA polymerase complex"/>
    <property type="evidence" value="ECO:0007669"/>
    <property type="project" value="UniProtKB-KW"/>
</dbReference>
<keyword evidence="7" id="KW-0238">DNA-binding</keyword>
<keyword evidence="4" id="KW-0548">Nucleotidyltransferase</keyword>
<dbReference type="GO" id="GO:0001216">
    <property type="term" value="F:DNA-binding transcription activator activity"/>
    <property type="evidence" value="ECO:0007669"/>
    <property type="project" value="InterPro"/>
</dbReference>